<dbReference type="Proteomes" id="UP001107558">
    <property type="component" value="Chromosome 4"/>
</dbReference>
<evidence type="ECO:0000313" key="2">
    <source>
        <dbReference type="Proteomes" id="UP001107558"/>
    </source>
</evidence>
<keyword evidence="2" id="KW-1185">Reference proteome</keyword>
<gene>
    <name evidence="1" type="ORF">PVAND_014995</name>
</gene>
<accession>A0A9J6BBP9</accession>
<dbReference type="EMBL" id="JADBJN010000004">
    <property type="protein sequence ID" value="KAG5666992.1"/>
    <property type="molecule type" value="Genomic_DNA"/>
</dbReference>
<dbReference type="InterPro" id="IPR008042">
    <property type="entry name" value="Retrotrans_Pao"/>
</dbReference>
<dbReference type="AlphaFoldDB" id="A0A9J6BBP9"/>
<protein>
    <submittedName>
        <fullName evidence="1">Uncharacterized protein</fullName>
    </submittedName>
</protein>
<sequence>MYKLRARERQTRSRMNEPLVAEHLEWMKQNMNKLTQKDSWDVPLPESIVKEWNEIINQLPLLRDLKIPRYLHFTESAEADIILFTDASLIGMGACCYLRVVTDNEIYVNLLASASKVKPLNASFEHETSEHLIIARLELLSCEIGAKLAMKMKNELHLENARIIAFTDSIVSIYWLTSEEDHSSVFVRTRVRSTREHVESDNWHHVAGIENPSDYASRSLLPSQLIESKALVAWPRLFKREKFTIRVQASTFKEK</sequence>
<organism evidence="1 2">
    <name type="scientific">Polypedilum vanderplanki</name>
    <name type="common">Sleeping chironomid midge</name>
    <dbReference type="NCBI Taxonomy" id="319348"/>
    <lineage>
        <taxon>Eukaryota</taxon>
        <taxon>Metazoa</taxon>
        <taxon>Ecdysozoa</taxon>
        <taxon>Arthropoda</taxon>
        <taxon>Hexapoda</taxon>
        <taxon>Insecta</taxon>
        <taxon>Pterygota</taxon>
        <taxon>Neoptera</taxon>
        <taxon>Endopterygota</taxon>
        <taxon>Diptera</taxon>
        <taxon>Nematocera</taxon>
        <taxon>Chironomoidea</taxon>
        <taxon>Chironomidae</taxon>
        <taxon>Chironominae</taxon>
        <taxon>Polypedilum</taxon>
        <taxon>Polypedilum</taxon>
    </lineage>
</organism>
<dbReference type="PANTHER" id="PTHR47331">
    <property type="entry name" value="PHD-TYPE DOMAIN-CONTAINING PROTEIN"/>
    <property type="match status" value="1"/>
</dbReference>
<comment type="caution">
    <text evidence="1">The sequence shown here is derived from an EMBL/GenBank/DDBJ whole genome shotgun (WGS) entry which is preliminary data.</text>
</comment>
<evidence type="ECO:0000313" key="1">
    <source>
        <dbReference type="EMBL" id="KAG5666992.1"/>
    </source>
</evidence>
<dbReference type="Pfam" id="PF05380">
    <property type="entry name" value="Peptidase_A17"/>
    <property type="match status" value="1"/>
</dbReference>
<proteinExistence type="predicted"/>
<dbReference type="OrthoDB" id="7790044at2759"/>
<reference evidence="1" key="1">
    <citation type="submission" date="2021-03" db="EMBL/GenBank/DDBJ databases">
        <title>Chromosome level genome of the anhydrobiotic midge Polypedilum vanderplanki.</title>
        <authorList>
            <person name="Yoshida Y."/>
            <person name="Kikawada T."/>
            <person name="Gusev O."/>
        </authorList>
    </citation>
    <scope>NUCLEOTIDE SEQUENCE</scope>
    <source>
        <strain evidence="1">NIAS01</strain>
        <tissue evidence="1">Whole body or cell culture</tissue>
    </source>
</reference>
<name>A0A9J6BBP9_POLVA</name>
<dbReference type="PANTHER" id="PTHR47331:SF5">
    <property type="entry name" value="RIBONUCLEASE H"/>
    <property type="match status" value="1"/>
</dbReference>